<dbReference type="Proteomes" id="UP000061603">
    <property type="component" value="Chromosome"/>
</dbReference>
<dbReference type="SUPFAM" id="SSF52768">
    <property type="entry name" value="Arginase/deacetylase"/>
    <property type="match status" value="1"/>
</dbReference>
<evidence type="ECO:0008006" key="4">
    <source>
        <dbReference type="Google" id="ProtNLM"/>
    </source>
</evidence>
<protein>
    <recommendedName>
        <fullName evidence="4">Arginase</fullName>
    </recommendedName>
</protein>
<reference evidence="2 3" key="1">
    <citation type="journal article" date="2015" name="Genome Announc.">
        <title>Complete Genome Sequence of a Novel Bacterium within the Family Rhodocyclaceae That Degrades Polycyclic Aromatic Hydrocarbons.</title>
        <authorList>
            <person name="Singleton D.R."/>
            <person name="Dickey A.N."/>
            <person name="Scholl E.H."/>
            <person name="Wright F.A."/>
            <person name="Aitken M.D."/>
        </authorList>
    </citation>
    <scope>NUCLEOTIDE SEQUENCE [LARGE SCALE GENOMIC DNA]</scope>
    <source>
        <strain evidence="3">PG1-Ca6</strain>
    </source>
</reference>
<dbReference type="AlphaFoldDB" id="A0A0C5JK77"/>
<dbReference type="InterPro" id="IPR023696">
    <property type="entry name" value="Ureohydrolase_dom_sf"/>
</dbReference>
<dbReference type="EMBL" id="CP010554">
    <property type="protein sequence ID" value="AJP47786.1"/>
    <property type="molecule type" value="Genomic_DNA"/>
</dbReference>
<dbReference type="KEGG" id="rbu:PG1C_03500"/>
<dbReference type="HOGENOM" id="CLU_066809_0_0_4"/>
<dbReference type="InterPro" id="IPR006035">
    <property type="entry name" value="Ureohydrolase"/>
</dbReference>
<dbReference type="Gene3D" id="3.40.800.10">
    <property type="entry name" value="Ureohydrolase domain"/>
    <property type="match status" value="1"/>
</dbReference>
<dbReference type="PATRIC" id="fig|1565605.3.peg.738"/>
<dbReference type="STRING" id="1565605.PG1C_03500"/>
<comment type="similarity">
    <text evidence="1">Belongs to the arginase family.</text>
</comment>
<evidence type="ECO:0000313" key="2">
    <source>
        <dbReference type="EMBL" id="AJP47786.1"/>
    </source>
</evidence>
<dbReference type="GO" id="GO:0016813">
    <property type="term" value="F:hydrolase activity, acting on carbon-nitrogen (but not peptide) bonds, in linear amidines"/>
    <property type="evidence" value="ECO:0007669"/>
    <property type="project" value="UniProtKB-ARBA"/>
</dbReference>
<evidence type="ECO:0000256" key="1">
    <source>
        <dbReference type="PROSITE-ProRule" id="PRU00742"/>
    </source>
</evidence>
<gene>
    <name evidence="2" type="ORF">PG1C_03500</name>
</gene>
<accession>A0A0C5JK77</accession>
<name>A0A0C5JK77_9PROT</name>
<sequence length="285" mass="32366">MKPLVLDFDRSVKPLTGEQRIDLHDRQEAIRFGCRMNVLDRLKDTLGDALAHQPHVAFIGSGDFHHLSYLLIGRYARLNRSIQVVVFDNHPDNMRYPFGIHCGSWVWHVSRLPFVSQVHVLGITSKDVEAAHGWENHLRNLHSGKVRYWCVGRDLGWMWLLGIKQSQSFAAIAPMLDAFSDYLASSTDPIYLTIDKDVLSVADAHTNWDQGVMRLSDLEAAIGLLKRRLIGCDVTGDISVYSYQSRFKRFLSGIDGQPEIAEADLERWQVEQQAINLKLLQCLSG</sequence>
<proteinExistence type="inferred from homology"/>
<dbReference type="PROSITE" id="PS51409">
    <property type="entry name" value="ARGINASE_2"/>
    <property type="match status" value="1"/>
</dbReference>
<dbReference type="RefSeq" id="WP_202636050.1">
    <property type="nucleotide sequence ID" value="NZ_CP010554.1"/>
</dbReference>
<evidence type="ECO:0000313" key="3">
    <source>
        <dbReference type="Proteomes" id="UP000061603"/>
    </source>
</evidence>
<dbReference type="GO" id="GO:0046872">
    <property type="term" value="F:metal ion binding"/>
    <property type="evidence" value="ECO:0007669"/>
    <property type="project" value="InterPro"/>
</dbReference>
<keyword evidence="3" id="KW-1185">Reference proteome</keyword>
<organism evidence="2 3">
    <name type="scientific">Rugosibacter aromaticivorans</name>
    <dbReference type="NCBI Taxonomy" id="1565605"/>
    <lineage>
        <taxon>Bacteria</taxon>
        <taxon>Pseudomonadati</taxon>
        <taxon>Pseudomonadota</taxon>
        <taxon>Betaproteobacteria</taxon>
        <taxon>Nitrosomonadales</taxon>
        <taxon>Sterolibacteriaceae</taxon>
        <taxon>Rugosibacter</taxon>
    </lineage>
</organism>
<dbReference type="Pfam" id="PF00491">
    <property type="entry name" value="Arginase"/>
    <property type="match status" value="1"/>
</dbReference>